<gene>
    <name evidence="2" type="ORF">ACFPOC_15370</name>
</gene>
<dbReference type="Proteomes" id="UP001596056">
    <property type="component" value="Unassembled WGS sequence"/>
</dbReference>
<feature type="signal peptide" evidence="1">
    <location>
        <begin position="1"/>
        <end position="21"/>
    </location>
</feature>
<evidence type="ECO:0000313" key="2">
    <source>
        <dbReference type="EMBL" id="MFC5567792.1"/>
    </source>
</evidence>
<evidence type="ECO:0008006" key="4">
    <source>
        <dbReference type="Google" id="ProtNLM"/>
    </source>
</evidence>
<reference evidence="3" key="1">
    <citation type="journal article" date="2019" name="Int. J. Syst. Evol. Microbiol.">
        <title>The Global Catalogue of Microorganisms (GCM) 10K type strain sequencing project: providing services to taxonomists for standard genome sequencing and annotation.</title>
        <authorList>
            <consortium name="The Broad Institute Genomics Platform"/>
            <consortium name="The Broad Institute Genome Sequencing Center for Infectious Disease"/>
            <person name="Wu L."/>
            <person name="Ma J."/>
        </authorList>
    </citation>
    <scope>NUCLEOTIDE SEQUENCE [LARGE SCALE GENOMIC DNA]</scope>
    <source>
        <strain evidence="3">KACC 11588</strain>
    </source>
</reference>
<organism evidence="2 3">
    <name type="scientific">Rubellimicrobium aerolatum</name>
    <dbReference type="NCBI Taxonomy" id="490979"/>
    <lineage>
        <taxon>Bacteria</taxon>
        <taxon>Pseudomonadati</taxon>
        <taxon>Pseudomonadota</taxon>
        <taxon>Alphaproteobacteria</taxon>
        <taxon>Rhodobacterales</taxon>
        <taxon>Roseobacteraceae</taxon>
        <taxon>Rubellimicrobium</taxon>
    </lineage>
</organism>
<comment type="caution">
    <text evidence="2">The sequence shown here is derived from an EMBL/GenBank/DDBJ whole genome shotgun (WGS) entry which is preliminary data.</text>
</comment>
<dbReference type="RefSeq" id="WP_209842691.1">
    <property type="nucleotide sequence ID" value="NZ_JAGGJP010000018.1"/>
</dbReference>
<protein>
    <recommendedName>
        <fullName evidence="4">HNH endonuclease</fullName>
    </recommendedName>
</protein>
<accession>A0ABW0SG62</accession>
<proteinExistence type="predicted"/>
<dbReference type="EMBL" id="JBHSNA010000019">
    <property type="protein sequence ID" value="MFC5567792.1"/>
    <property type="molecule type" value="Genomic_DNA"/>
</dbReference>
<sequence>MPISLPSLPALVALRALQAEAAAAAVHALDDAQRVLGSYDVVLEVTADLPEESRVAVLRALARRLAAADHRTRACQARVDEAVRFGRTLRGKPSPVDLVEVPADLFEMLSPYLDDAMTPVLRAIAGRAGRGCSAEVVESYFPQPAAVA</sequence>
<keyword evidence="3" id="KW-1185">Reference proteome</keyword>
<evidence type="ECO:0000256" key="1">
    <source>
        <dbReference type="SAM" id="SignalP"/>
    </source>
</evidence>
<name>A0ABW0SG62_9RHOB</name>
<feature type="chain" id="PRO_5046635453" description="HNH endonuclease" evidence="1">
    <location>
        <begin position="22"/>
        <end position="148"/>
    </location>
</feature>
<keyword evidence="1" id="KW-0732">Signal</keyword>
<evidence type="ECO:0000313" key="3">
    <source>
        <dbReference type="Proteomes" id="UP001596056"/>
    </source>
</evidence>